<accession>R2R5I5</accession>
<dbReference type="SUPFAM" id="SSF49373">
    <property type="entry name" value="Invasin/intimin cell-adhesion fragments"/>
    <property type="match status" value="1"/>
</dbReference>
<keyword evidence="9" id="KW-1185">Reference proteome</keyword>
<dbReference type="EMBL" id="ASWB01000001">
    <property type="protein sequence ID" value="EOT74062.1"/>
    <property type="molecule type" value="Genomic_DNA"/>
</dbReference>
<name>R2R5I5_9ENTE</name>
<dbReference type="Proteomes" id="UP000014157">
    <property type="component" value="Unassembled WGS sequence"/>
</dbReference>
<feature type="signal peptide" evidence="4">
    <location>
        <begin position="1"/>
        <end position="28"/>
    </location>
</feature>
<reference evidence="6 8" key="1">
    <citation type="submission" date="2013-02" db="EMBL/GenBank/DDBJ databases">
        <title>The Genome Sequence of Enterococcus moraviensis BAA-383.</title>
        <authorList>
            <consortium name="The Broad Institute Genome Sequencing Platform"/>
            <consortium name="The Broad Institute Genome Sequencing Center for Infectious Disease"/>
            <person name="Earl A.M."/>
            <person name="Gilmore M.S."/>
            <person name="Lebreton F."/>
            <person name="Walker B."/>
            <person name="Young S.K."/>
            <person name="Zeng Q."/>
            <person name="Gargeya S."/>
            <person name="Fitzgerald M."/>
            <person name="Haas B."/>
            <person name="Abouelleil A."/>
            <person name="Alvarado L."/>
            <person name="Arachchi H.M."/>
            <person name="Berlin A.M."/>
            <person name="Chapman S.B."/>
            <person name="Dewar J."/>
            <person name="Goldberg J."/>
            <person name="Griggs A."/>
            <person name="Gujja S."/>
            <person name="Hansen M."/>
            <person name="Howarth C."/>
            <person name="Imamovic A."/>
            <person name="Larimer J."/>
            <person name="McCowan C."/>
            <person name="Murphy C."/>
            <person name="Neiman D."/>
            <person name="Pearson M."/>
            <person name="Priest M."/>
            <person name="Roberts A."/>
            <person name="Saif S."/>
            <person name="Shea T."/>
            <person name="Sisk P."/>
            <person name="Sykes S."/>
            <person name="Wortman J."/>
            <person name="Nusbaum C."/>
            <person name="Birren B."/>
        </authorList>
    </citation>
    <scope>NUCLEOTIDE SEQUENCE [LARGE SCALE GENOMIC DNA]</scope>
    <source>
        <strain evidence="6 8">ATCC BAA-383</strain>
    </source>
</reference>
<evidence type="ECO:0000313" key="6">
    <source>
        <dbReference type="EMBL" id="EOI03061.1"/>
    </source>
</evidence>
<dbReference type="Pfam" id="PF02368">
    <property type="entry name" value="Big_2"/>
    <property type="match status" value="1"/>
</dbReference>
<evidence type="ECO:0000256" key="2">
    <source>
        <dbReference type="ARBA" id="ARBA00022525"/>
    </source>
</evidence>
<dbReference type="eggNOG" id="COG5492">
    <property type="taxonomic scope" value="Bacteria"/>
</dbReference>
<dbReference type="InterPro" id="IPR037524">
    <property type="entry name" value="PA14/GLEYA"/>
</dbReference>
<evidence type="ECO:0000313" key="8">
    <source>
        <dbReference type="Proteomes" id="UP000013781"/>
    </source>
</evidence>
<dbReference type="PATRIC" id="fig|1158609.3.peg.770"/>
<dbReference type="Gene3D" id="3.90.182.10">
    <property type="entry name" value="Toxin - Anthrax Protective Antigen,domain 1"/>
    <property type="match status" value="1"/>
</dbReference>
<evidence type="ECO:0000256" key="3">
    <source>
        <dbReference type="ARBA" id="ARBA00022729"/>
    </source>
</evidence>
<dbReference type="GO" id="GO:0005576">
    <property type="term" value="C:extracellular region"/>
    <property type="evidence" value="ECO:0007669"/>
    <property type="project" value="UniProtKB-SubCell"/>
</dbReference>
<evidence type="ECO:0000259" key="5">
    <source>
        <dbReference type="PROSITE" id="PS51820"/>
    </source>
</evidence>
<dbReference type="PROSITE" id="PS51820">
    <property type="entry name" value="PA14"/>
    <property type="match status" value="1"/>
</dbReference>
<dbReference type="SMART" id="SM00758">
    <property type="entry name" value="PA14"/>
    <property type="match status" value="1"/>
</dbReference>
<feature type="domain" description="PA14" evidence="5">
    <location>
        <begin position="338"/>
        <end position="480"/>
    </location>
</feature>
<dbReference type="Pfam" id="PF17210">
    <property type="entry name" value="SdrD_B"/>
    <property type="match status" value="2"/>
</dbReference>
<sequence>MKKINSKNMLLALIIFVSFFMSSVSVMAKGISSKAEGTASISGILFEDSNANGQQDANEPGIEGVTVRLLDDSGTEIAQKTTDGQGKYTFDKLSSDLYNVKVDFPVGYKMFTSGPVGFNDDGLSGYIELDEGEAYTGAWIGFISTAASIEGTVFNDENKSGEKDGTEQGISGIELGLYLVGNTTPIQTVKTDANGNYSFLKITPGKTYEIKPISIPSQYEIVKNSNFDENGKSIQFALETLDKKRDINLALYETIPVTGISVEPKELIQYVGDTGKLIVTITPENATDKDVTYKSDNPSIMTIDKDGNWEAKAVGVTFIEVKSTSNNGLTAIVKVTVKKREGVGATFYDYPRYLGYFIEKGTGTATNFDDDYNNVEPYPGLGTDYYKVKKVGYVTLKDTGIYTFSIEVDDNGAVYLDDEKIIDRDNITGGTLSNFRYFKAGQTIKITTEHYNKEAPVSYFHLRWQTPSNPYSPKAIPDAEITME</sequence>
<gene>
    <name evidence="7" type="ORF">I586_01058</name>
    <name evidence="6" type="ORF">UAY_00808</name>
</gene>
<organism evidence="6 8">
    <name type="scientific">Enterococcus moraviensis ATCC BAA-383</name>
    <dbReference type="NCBI Taxonomy" id="1158609"/>
    <lineage>
        <taxon>Bacteria</taxon>
        <taxon>Bacillati</taxon>
        <taxon>Bacillota</taxon>
        <taxon>Bacilli</taxon>
        <taxon>Lactobacillales</taxon>
        <taxon>Enterococcaceae</taxon>
        <taxon>Enterococcus</taxon>
    </lineage>
</organism>
<protein>
    <recommendedName>
        <fullName evidence="5">PA14 domain-containing protein</fullName>
    </recommendedName>
</protein>
<dbReference type="AlphaFoldDB" id="R2R5I5"/>
<dbReference type="Gene3D" id="2.60.40.1080">
    <property type="match status" value="1"/>
</dbReference>
<keyword evidence="2" id="KW-0964">Secreted</keyword>
<dbReference type="Gene3D" id="2.60.40.10">
    <property type="entry name" value="Immunoglobulins"/>
    <property type="match status" value="2"/>
</dbReference>
<feature type="chain" id="PRO_5004355880" description="PA14 domain-containing protein" evidence="4">
    <location>
        <begin position="29"/>
        <end position="484"/>
    </location>
</feature>
<evidence type="ECO:0000256" key="4">
    <source>
        <dbReference type="SAM" id="SignalP"/>
    </source>
</evidence>
<dbReference type="HOGENOM" id="CLU_563538_0_0_9"/>
<dbReference type="STRING" id="155617.RV09_GL002813"/>
<dbReference type="RefSeq" id="WP_010764205.1">
    <property type="nucleotide sequence ID" value="NZ_ASWB01000001.1"/>
</dbReference>
<dbReference type="InterPro" id="IPR013783">
    <property type="entry name" value="Ig-like_fold"/>
</dbReference>
<dbReference type="SMART" id="SM00635">
    <property type="entry name" value="BID_2"/>
    <property type="match status" value="1"/>
</dbReference>
<comment type="subcellular location">
    <subcellularLocation>
        <location evidence="1">Secreted</location>
    </subcellularLocation>
</comment>
<proteinExistence type="predicted"/>
<dbReference type="InterPro" id="IPR011658">
    <property type="entry name" value="PA14_dom"/>
</dbReference>
<dbReference type="InterPro" id="IPR033764">
    <property type="entry name" value="Sdr_B"/>
</dbReference>
<dbReference type="InterPro" id="IPR051417">
    <property type="entry name" value="SDr/BOS_complex"/>
</dbReference>
<keyword evidence="3 4" id="KW-0732">Signal</keyword>
<dbReference type="eggNOG" id="COG4932">
    <property type="taxonomic scope" value="Bacteria"/>
</dbReference>
<dbReference type="PANTHER" id="PTHR23303">
    <property type="entry name" value="CARBOXYPEPTIDASE REGULATORY REGION-CONTAINING"/>
    <property type="match status" value="1"/>
</dbReference>
<comment type="caution">
    <text evidence="6">The sequence shown here is derived from an EMBL/GenBank/DDBJ whole genome shotgun (WGS) entry which is preliminary data.</text>
</comment>
<evidence type="ECO:0000313" key="7">
    <source>
        <dbReference type="EMBL" id="EOT74062.1"/>
    </source>
</evidence>
<dbReference type="Proteomes" id="UP000013781">
    <property type="component" value="Unassembled WGS sequence"/>
</dbReference>
<dbReference type="SUPFAM" id="SSF117074">
    <property type="entry name" value="Hypothetical protein PA1324"/>
    <property type="match status" value="2"/>
</dbReference>
<dbReference type="PANTHER" id="PTHR23303:SF15">
    <property type="entry name" value="COLOSSIN-A"/>
    <property type="match status" value="1"/>
</dbReference>
<dbReference type="InterPro" id="IPR003343">
    <property type="entry name" value="Big_2"/>
</dbReference>
<dbReference type="Pfam" id="PF07691">
    <property type="entry name" value="PA14"/>
    <property type="match status" value="1"/>
</dbReference>
<evidence type="ECO:0000256" key="1">
    <source>
        <dbReference type="ARBA" id="ARBA00004613"/>
    </source>
</evidence>
<dbReference type="OrthoDB" id="2177315at2"/>
<reference evidence="7 9" key="2">
    <citation type="submission" date="2013-03" db="EMBL/GenBank/DDBJ databases">
        <title>The Genome Sequence of Enterococcus moraviensis BAA-383 (PacBio/Illumina hybrid assembly).</title>
        <authorList>
            <consortium name="The Broad Institute Genomics Platform"/>
            <consortium name="The Broad Institute Genome Sequencing Center for Infectious Disease"/>
            <person name="Earl A."/>
            <person name="Russ C."/>
            <person name="Gilmore M."/>
            <person name="Surin D."/>
            <person name="Walker B."/>
            <person name="Young S."/>
            <person name="Zeng Q."/>
            <person name="Gargeya S."/>
            <person name="Fitzgerald M."/>
            <person name="Haas B."/>
            <person name="Abouelleil A."/>
            <person name="Allen A.W."/>
            <person name="Alvarado L."/>
            <person name="Arachchi H.M."/>
            <person name="Berlin A.M."/>
            <person name="Chapman S.B."/>
            <person name="Gainer-Dewar J."/>
            <person name="Goldberg J."/>
            <person name="Griggs A."/>
            <person name="Gujja S."/>
            <person name="Hansen M."/>
            <person name="Howarth C."/>
            <person name="Imamovic A."/>
            <person name="Ireland A."/>
            <person name="Larimer J."/>
            <person name="McCowan C."/>
            <person name="Murphy C."/>
            <person name="Pearson M."/>
            <person name="Poon T.W."/>
            <person name="Priest M."/>
            <person name="Roberts A."/>
            <person name="Saif S."/>
            <person name="Shea T."/>
            <person name="Sisk P."/>
            <person name="Sykes S."/>
            <person name="Wortman J."/>
            <person name="Nusbaum C."/>
            <person name="Birren B."/>
        </authorList>
    </citation>
    <scope>NUCLEOTIDE SEQUENCE [LARGE SCALE GENOMIC DNA]</scope>
    <source>
        <strain evidence="7 9">ATCC BAA-383</strain>
    </source>
</reference>
<dbReference type="InterPro" id="IPR008964">
    <property type="entry name" value="Invasin/intimin_cell_adhesion"/>
</dbReference>
<dbReference type="EMBL" id="AJAS01000008">
    <property type="protein sequence ID" value="EOI03061.1"/>
    <property type="molecule type" value="Genomic_DNA"/>
</dbReference>
<dbReference type="SUPFAM" id="SSF56988">
    <property type="entry name" value="Anthrax protective antigen"/>
    <property type="match status" value="1"/>
</dbReference>
<evidence type="ECO:0000313" key="9">
    <source>
        <dbReference type="Proteomes" id="UP000014157"/>
    </source>
</evidence>